<dbReference type="GO" id="GO:0015666">
    <property type="term" value="F:restriction endodeoxyribonuclease activity"/>
    <property type="evidence" value="ECO:0007669"/>
    <property type="project" value="TreeGrafter"/>
</dbReference>
<dbReference type="SUPFAM" id="SSF52980">
    <property type="entry name" value="Restriction endonuclease-like"/>
    <property type="match status" value="1"/>
</dbReference>
<keyword evidence="3" id="KW-1185">Reference proteome</keyword>
<name>A0A6N6RCK4_9FLAO</name>
<dbReference type="Proteomes" id="UP000468650">
    <property type="component" value="Unassembled WGS sequence"/>
</dbReference>
<dbReference type="AlphaFoldDB" id="A0A6N6RCK4"/>
<evidence type="ECO:0000313" key="3">
    <source>
        <dbReference type="Proteomes" id="UP000468650"/>
    </source>
</evidence>
<keyword evidence="2" id="KW-0540">Nuclease</keyword>
<organism evidence="2 3">
    <name type="scientific">Phaeocystidibacter luteus</name>
    <dbReference type="NCBI Taxonomy" id="911197"/>
    <lineage>
        <taxon>Bacteria</taxon>
        <taxon>Pseudomonadati</taxon>
        <taxon>Bacteroidota</taxon>
        <taxon>Flavobacteriia</taxon>
        <taxon>Flavobacteriales</taxon>
        <taxon>Phaeocystidibacteraceae</taxon>
        <taxon>Phaeocystidibacter</taxon>
    </lineage>
</organism>
<dbReference type="GO" id="GO:0003677">
    <property type="term" value="F:DNA binding"/>
    <property type="evidence" value="ECO:0007669"/>
    <property type="project" value="InterPro"/>
</dbReference>
<dbReference type="InterPro" id="IPR011335">
    <property type="entry name" value="Restrct_endonuc-II-like"/>
</dbReference>
<dbReference type="InterPro" id="IPR007560">
    <property type="entry name" value="Restrct_endonuc_IV_Mrr"/>
</dbReference>
<keyword evidence="2" id="KW-0255">Endonuclease</keyword>
<dbReference type="EMBL" id="WBVO01000018">
    <property type="protein sequence ID" value="KAB2805313.1"/>
    <property type="molecule type" value="Genomic_DNA"/>
</dbReference>
<dbReference type="PANTHER" id="PTHR30015">
    <property type="entry name" value="MRR RESTRICTION SYSTEM PROTEIN"/>
    <property type="match status" value="1"/>
</dbReference>
<dbReference type="InterPro" id="IPR011856">
    <property type="entry name" value="tRNA_endonuc-like_dom_sf"/>
</dbReference>
<dbReference type="InterPro" id="IPR052906">
    <property type="entry name" value="Type_IV_Methyl-Rstrct_Enzyme"/>
</dbReference>
<feature type="domain" description="Restriction endonuclease type IV Mrr" evidence="1">
    <location>
        <begin position="212"/>
        <end position="325"/>
    </location>
</feature>
<dbReference type="Gene3D" id="3.40.1350.10">
    <property type="match status" value="1"/>
</dbReference>
<evidence type="ECO:0000313" key="2">
    <source>
        <dbReference type="EMBL" id="KAB2805313.1"/>
    </source>
</evidence>
<dbReference type="Pfam" id="PF04471">
    <property type="entry name" value="Mrr_cat"/>
    <property type="match status" value="1"/>
</dbReference>
<proteinExistence type="predicted"/>
<dbReference type="GO" id="GO:0009307">
    <property type="term" value="P:DNA restriction-modification system"/>
    <property type="evidence" value="ECO:0007669"/>
    <property type="project" value="InterPro"/>
</dbReference>
<sequence length="332" mass="38653">MGAIVWSLENFVNAILDIVVIKTGLVISEDQLIEILLEEFPDDRNFNNYHVRKNRPVRIRSEEFDFYCWEVRKRLGELEHNIHPYFIGDVDKMMKWHEEGIDPIKVLKRLVDGLAEHHDEENPKLIDPEPILKAVLMEKIAPPEVIFELFNSLVKNQKLSNTIFPVEQVLWDGGTSLNDLFERESIPNSPDGFIDQKFINYLQANPNKLELMHWRNFERLTAEFFHRHGYKVDLGPGVNDGGVDVRVFDPKDDSKPLVIIQCKRHKESNQVKIETVKSFYSDVEFEGAKKGLIATTSRIAEGGKKVVSIRKYPLQFAENEEIKNWVNKMKKR</sequence>
<gene>
    <name evidence="2" type="ORF">F8C67_14115</name>
</gene>
<protein>
    <submittedName>
        <fullName evidence="2">Restriction endonuclease</fullName>
    </submittedName>
</protein>
<dbReference type="RefSeq" id="WP_151668515.1">
    <property type="nucleotide sequence ID" value="NZ_WBVO01000018.1"/>
</dbReference>
<dbReference type="OrthoDB" id="9803736at2"/>
<accession>A0A6N6RCK4</accession>
<comment type="caution">
    <text evidence="2">The sequence shown here is derived from an EMBL/GenBank/DDBJ whole genome shotgun (WGS) entry which is preliminary data.</text>
</comment>
<dbReference type="PANTHER" id="PTHR30015:SF7">
    <property type="entry name" value="TYPE IV METHYL-DIRECTED RESTRICTION ENZYME ECOKMRR"/>
    <property type="match status" value="1"/>
</dbReference>
<reference evidence="2 3" key="1">
    <citation type="submission" date="2019-09" db="EMBL/GenBank/DDBJ databases">
        <title>Genomes of family Cryomorphaceae.</title>
        <authorList>
            <person name="Bowman J.P."/>
        </authorList>
    </citation>
    <scope>NUCLEOTIDE SEQUENCE [LARGE SCALE GENOMIC DNA]</scope>
    <source>
        <strain evidence="2 3">LMG 25704</strain>
    </source>
</reference>
<keyword evidence="2" id="KW-0378">Hydrolase</keyword>
<evidence type="ECO:0000259" key="1">
    <source>
        <dbReference type="Pfam" id="PF04471"/>
    </source>
</evidence>